<organism evidence="3 4">
    <name type="scientific">Pseudomonas fluorescens</name>
    <dbReference type="NCBI Taxonomy" id="294"/>
    <lineage>
        <taxon>Bacteria</taxon>
        <taxon>Pseudomonadati</taxon>
        <taxon>Pseudomonadota</taxon>
        <taxon>Gammaproteobacteria</taxon>
        <taxon>Pseudomonadales</taxon>
        <taxon>Pseudomonadaceae</taxon>
        <taxon>Pseudomonas</taxon>
    </lineage>
</organism>
<reference evidence="3 4" key="1">
    <citation type="submission" date="2019-09" db="EMBL/GenBank/DDBJ databases">
        <authorList>
            <person name="Chandra G."/>
            <person name="Truman W A."/>
        </authorList>
    </citation>
    <scope>NUCLEOTIDE SEQUENCE [LARGE SCALE GENOMIC DNA]</scope>
    <source>
        <strain evidence="3">PS723</strain>
    </source>
</reference>
<keyword evidence="1" id="KW-0238">DNA-binding</keyword>
<gene>
    <name evidence="3" type="primary">hmrR_2</name>
    <name evidence="3" type="ORF">PS723_03230</name>
</gene>
<feature type="domain" description="HTH merR-type" evidence="2">
    <location>
        <begin position="1"/>
        <end position="68"/>
    </location>
</feature>
<dbReference type="SUPFAM" id="SSF46955">
    <property type="entry name" value="Putative DNA-binding domain"/>
    <property type="match status" value="1"/>
</dbReference>
<dbReference type="InterPro" id="IPR047057">
    <property type="entry name" value="MerR_fam"/>
</dbReference>
<dbReference type="AlphaFoldDB" id="A0A5E7CXH0"/>
<evidence type="ECO:0000313" key="4">
    <source>
        <dbReference type="Proteomes" id="UP000379480"/>
    </source>
</evidence>
<dbReference type="InterPro" id="IPR009061">
    <property type="entry name" value="DNA-bd_dom_put_sf"/>
</dbReference>
<dbReference type="RefSeq" id="WP_150804625.1">
    <property type="nucleotide sequence ID" value="NZ_CABVHY010000015.1"/>
</dbReference>
<dbReference type="PANTHER" id="PTHR30204">
    <property type="entry name" value="REDOX-CYCLING DRUG-SENSING TRANSCRIPTIONAL ACTIVATOR SOXR"/>
    <property type="match status" value="1"/>
</dbReference>
<evidence type="ECO:0000313" key="3">
    <source>
        <dbReference type="EMBL" id="VVO08621.1"/>
    </source>
</evidence>
<evidence type="ECO:0000256" key="1">
    <source>
        <dbReference type="ARBA" id="ARBA00023125"/>
    </source>
</evidence>
<accession>A0A5E7CXH0</accession>
<dbReference type="GO" id="GO:0003700">
    <property type="term" value="F:DNA-binding transcription factor activity"/>
    <property type="evidence" value="ECO:0007669"/>
    <property type="project" value="InterPro"/>
</dbReference>
<dbReference type="Gene3D" id="1.10.1660.10">
    <property type="match status" value="1"/>
</dbReference>
<dbReference type="SMART" id="SM00422">
    <property type="entry name" value="HTH_MERR"/>
    <property type="match status" value="1"/>
</dbReference>
<name>A0A5E7CXH0_PSEFL</name>
<dbReference type="Pfam" id="PF13411">
    <property type="entry name" value="MerR_1"/>
    <property type="match status" value="1"/>
</dbReference>
<dbReference type="GO" id="GO:0003677">
    <property type="term" value="F:DNA binding"/>
    <property type="evidence" value="ECO:0007669"/>
    <property type="project" value="UniProtKB-KW"/>
</dbReference>
<evidence type="ECO:0000259" key="2">
    <source>
        <dbReference type="PROSITE" id="PS50937"/>
    </source>
</evidence>
<dbReference type="OrthoDB" id="9808480at2"/>
<proteinExistence type="predicted"/>
<dbReference type="PRINTS" id="PR00040">
    <property type="entry name" value="HTHMERR"/>
</dbReference>
<dbReference type="Proteomes" id="UP000379480">
    <property type="component" value="Unassembled WGS sequence"/>
</dbReference>
<dbReference type="PROSITE" id="PS50937">
    <property type="entry name" value="HTH_MERR_2"/>
    <property type="match status" value="1"/>
</dbReference>
<protein>
    <submittedName>
        <fullName evidence="3">HTH-type transcriptional regulator HmrR</fullName>
    </submittedName>
</protein>
<sequence>MYIGKAAQLSGTTVKSIRHYEAIGLLPPAQRQGNYRIYTQQSVELLMFIKCAQQLGFKLKEMQAMFEQHRGEALPWELAQAAIAAKKRELLERIGALQQLHAGLEAFEASLETAQDQCRLGSL</sequence>
<dbReference type="EMBL" id="CABVHY010000015">
    <property type="protein sequence ID" value="VVO08621.1"/>
    <property type="molecule type" value="Genomic_DNA"/>
</dbReference>
<dbReference type="InterPro" id="IPR000551">
    <property type="entry name" value="MerR-type_HTH_dom"/>
</dbReference>
<dbReference type="PANTHER" id="PTHR30204:SF93">
    <property type="entry name" value="HTH MERR-TYPE DOMAIN-CONTAINING PROTEIN"/>
    <property type="match status" value="1"/>
</dbReference>